<reference evidence="1" key="1">
    <citation type="journal article" date="2021" name="Proc. Natl. Acad. Sci. U.S.A.">
        <title>A Catalog of Tens of Thousands of Viruses from Human Metagenomes Reveals Hidden Associations with Chronic Diseases.</title>
        <authorList>
            <person name="Tisza M.J."/>
            <person name="Buck C.B."/>
        </authorList>
    </citation>
    <scope>NUCLEOTIDE SEQUENCE</scope>
    <source>
        <strain evidence="1">CtCIv11</strain>
    </source>
</reference>
<accession>A0A8S5S283</accession>
<name>A0A8S5S283_9CAUD</name>
<protein>
    <submittedName>
        <fullName evidence="1">Uncharacterized protein</fullName>
    </submittedName>
</protein>
<proteinExistence type="predicted"/>
<dbReference type="EMBL" id="BK032513">
    <property type="protein sequence ID" value="DAF45024.1"/>
    <property type="molecule type" value="Genomic_DNA"/>
</dbReference>
<organism evidence="1">
    <name type="scientific">Siphoviridae sp. ctCIv11</name>
    <dbReference type="NCBI Taxonomy" id="2827806"/>
    <lineage>
        <taxon>Viruses</taxon>
        <taxon>Duplodnaviria</taxon>
        <taxon>Heunggongvirae</taxon>
        <taxon>Uroviricota</taxon>
        <taxon>Caudoviricetes</taxon>
    </lineage>
</organism>
<evidence type="ECO:0000313" key="1">
    <source>
        <dbReference type="EMBL" id="DAF45024.1"/>
    </source>
</evidence>
<sequence length="60" mass="7069">MKKHDKSYDGEVKDVELNKEQVDKQTMEWIKLALSNSGYPSKECKERLKRIYEGVKHNGE</sequence>